<gene>
    <name evidence="8 12" type="primary">CLP1</name>
    <name evidence="12" type="ORF">DEBR0S3_10220G</name>
</gene>
<dbReference type="GO" id="GO:0005524">
    <property type="term" value="F:ATP binding"/>
    <property type="evidence" value="ECO:0007669"/>
    <property type="project" value="UniProtKB-UniRule"/>
</dbReference>
<feature type="domain" description="Clp1 P-loop" evidence="11">
    <location>
        <begin position="136"/>
        <end position="336"/>
    </location>
</feature>
<organism evidence="12 13">
    <name type="scientific">Dekkera bruxellensis</name>
    <name type="common">Brettanomyces custersii</name>
    <dbReference type="NCBI Taxonomy" id="5007"/>
    <lineage>
        <taxon>Eukaryota</taxon>
        <taxon>Fungi</taxon>
        <taxon>Dikarya</taxon>
        <taxon>Ascomycota</taxon>
        <taxon>Saccharomycotina</taxon>
        <taxon>Pichiomycetes</taxon>
        <taxon>Pichiales</taxon>
        <taxon>Pichiaceae</taxon>
        <taxon>Brettanomyces</taxon>
    </lineage>
</organism>
<evidence type="ECO:0000256" key="5">
    <source>
        <dbReference type="ARBA" id="ARBA00022741"/>
    </source>
</evidence>
<feature type="domain" description="Clp1 C-terminal" evidence="9">
    <location>
        <begin position="342"/>
        <end position="491"/>
    </location>
</feature>
<dbReference type="InterPro" id="IPR028606">
    <property type="entry name" value="Clp1"/>
</dbReference>
<dbReference type="InterPro" id="IPR010655">
    <property type="entry name" value="Clp1_C"/>
</dbReference>
<dbReference type="Pfam" id="PF16573">
    <property type="entry name" value="CLP1_N"/>
    <property type="match status" value="1"/>
</dbReference>
<dbReference type="AlphaFoldDB" id="A0A7D9CXY2"/>
<comment type="subunit">
    <text evidence="8">Component of a pre-mRNA cleavage factor complex. Interacts directly with PCF11.</text>
</comment>
<dbReference type="InterPro" id="IPR045116">
    <property type="entry name" value="Clp1/Grc3"/>
</dbReference>
<dbReference type="HAMAP" id="MF_03035">
    <property type="entry name" value="Clp1"/>
    <property type="match status" value="1"/>
</dbReference>
<dbReference type="Gene3D" id="3.40.50.300">
    <property type="entry name" value="P-loop containing nucleotide triphosphate hydrolases"/>
    <property type="match status" value="1"/>
</dbReference>
<evidence type="ECO:0000259" key="11">
    <source>
        <dbReference type="Pfam" id="PF16575"/>
    </source>
</evidence>
<evidence type="ECO:0000256" key="8">
    <source>
        <dbReference type="HAMAP-Rule" id="MF_03035"/>
    </source>
</evidence>
<protein>
    <recommendedName>
        <fullName evidence="3">Polynucleotide 5'-hydroxyl-kinase GRC3</fullName>
    </recommendedName>
    <alternativeName>
        <fullName evidence="2">Polynucleotide 5'-hydroxyl-kinase grc3</fullName>
    </alternativeName>
</protein>
<evidence type="ECO:0000256" key="2">
    <source>
        <dbReference type="ARBA" id="ARBA00018706"/>
    </source>
</evidence>
<evidence type="ECO:0000313" key="12">
    <source>
        <dbReference type="EMBL" id="VUG18414.1"/>
    </source>
</evidence>
<evidence type="ECO:0000256" key="3">
    <source>
        <dbReference type="ARBA" id="ARBA00019824"/>
    </source>
</evidence>
<dbReference type="Pfam" id="PF16575">
    <property type="entry name" value="CLP1_P"/>
    <property type="match status" value="1"/>
</dbReference>
<dbReference type="InterPro" id="IPR032319">
    <property type="entry name" value="CLP1_P"/>
</dbReference>
<dbReference type="Proteomes" id="UP000478008">
    <property type="component" value="Unassembled WGS sequence"/>
</dbReference>
<dbReference type="InterPro" id="IPR027417">
    <property type="entry name" value="P-loop_NTPase"/>
</dbReference>
<dbReference type="SUPFAM" id="SSF52540">
    <property type="entry name" value="P-loop containing nucleoside triphosphate hydrolases"/>
    <property type="match status" value="1"/>
</dbReference>
<feature type="domain" description="Clp1 N-terminal" evidence="10">
    <location>
        <begin position="35"/>
        <end position="125"/>
    </location>
</feature>
<keyword evidence="6 8" id="KW-0067">ATP-binding</keyword>
<evidence type="ECO:0000259" key="10">
    <source>
        <dbReference type="Pfam" id="PF16573"/>
    </source>
</evidence>
<feature type="binding site" evidence="8">
    <location>
        <position position="40"/>
    </location>
    <ligand>
        <name>ATP</name>
        <dbReference type="ChEBI" id="CHEBI:30616"/>
    </ligand>
</feature>
<comment type="similarity">
    <text evidence="8">Belongs to the Clp1 family. Clp1 subfamily.</text>
</comment>
<name>A0A7D9CXY2_DEKBR</name>
<dbReference type="PANTHER" id="PTHR12755:SF6">
    <property type="entry name" value="POLYRIBONUCLEOTIDE 5'-HYDROXYL-KINASE CLP1"/>
    <property type="match status" value="1"/>
</dbReference>
<dbReference type="Gene3D" id="2.60.120.1030">
    <property type="entry name" value="Clp1, DNA binding domain"/>
    <property type="match status" value="1"/>
</dbReference>
<comment type="function">
    <text evidence="8">Required for endonucleolytic cleavage during polyadenylation-dependent pre-mRNA 3'-end formation.</text>
</comment>
<dbReference type="InterPro" id="IPR032324">
    <property type="entry name" value="Clp1_N"/>
</dbReference>
<evidence type="ECO:0000256" key="7">
    <source>
        <dbReference type="ARBA" id="ARBA00023242"/>
    </source>
</evidence>
<evidence type="ECO:0000259" key="9">
    <source>
        <dbReference type="Pfam" id="PF06807"/>
    </source>
</evidence>
<dbReference type="GO" id="GO:0031124">
    <property type="term" value="P:mRNA 3'-end processing"/>
    <property type="evidence" value="ECO:0007669"/>
    <property type="project" value="UniProtKB-UniRule"/>
</dbReference>
<feature type="binding site" evidence="8">
    <location>
        <begin position="139"/>
        <end position="144"/>
    </location>
    <ligand>
        <name>ATP</name>
        <dbReference type="ChEBI" id="CHEBI:30616"/>
    </ligand>
</feature>
<dbReference type="Gene3D" id="2.40.30.330">
    <property type="entry name" value="Pre-mRNA cleavage complex subunit Clp1, C-terminal domain"/>
    <property type="match status" value="1"/>
</dbReference>
<keyword evidence="5 8" id="KW-0547">Nucleotide-binding</keyword>
<reference evidence="12 13" key="1">
    <citation type="submission" date="2019-07" db="EMBL/GenBank/DDBJ databases">
        <authorList>
            <person name="Friedrich A."/>
            <person name="Schacherer J."/>
        </authorList>
    </citation>
    <scope>NUCLEOTIDE SEQUENCE [LARGE SCALE GENOMIC DNA]</scope>
</reference>
<keyword evidence="7 8" id="KW-0539">Nucleus</keyword>
<dbReference type="GO" id="GO:0051731">
    <property type="term" value="F:polynucleotide 5'-hydroxyl-kinase activity"/>
    <property type="evidence" value="ECO:0007669"/>
    <property type="project" value="InterPro"/>
</dbReference>
<dbReference type="GO" id="GO:0006388">
    <property type="term" value="P:tRNA splicing, via endonucleolytic cleavage and ligation"/>
    <property type="evidence" value="ECO:0007669"/>
    <property type="project" value="TreeGrafter"/>
</dbReference>
<comment type="subcellular location">
    <subcellularLocation>
        <location evidence="1 8">Nucleus</location>
    </subcellularLocation>
</comment>
<dbReference type="GO" id="GO:0005849">
    <property type="term" value="C:mRNA cleavage factor complex"/>
    <property type="evidence" value="ECO:0007669"/>
    <property type="project" value="UniProtKB-UniRule"/>
</dbReference>
<feature type="binding site" evidence="8">
    <location>
        <position position="80"/>
    </location>
    <ligand>
        <name>ATP</name>
        <dbReference type="ChEBI" id="CHEBI:30616"/>
    </ligand>
</feature>
<dbReference type="Pfam" id="PF06807">
    <property type="entry name" value="Clp1"/>
    <property type="match status" value="1"/>
</dbReference>
<proteinExistence type="inferred from homology"/>
<dbReference type="InterPro" id="IPR038238">
    <property type="entry name" value="Clp1_C_sf"/>
</dbReference>
<accession>A0A7D9CXY2</accession>
<keyword evidence="13" id="KW-1185">Reference proteome</keyword>
<evidence type="ECO:0000313" key="13">
    <source>
        <dbReference type="Proteomes" id="UP000478008"/>
    </source>
</evidence>
<dbReference type="EMBL" id="CABFWN010000003">
    <property type="protein sequence ID" value="VUG18414.1"/>
    <property type="molecule type" value="Genomic_DNA"/>
</dbReference>
<dbReference type="InterPro" id="IPR038239">
    <property type="entry name" value="Clp1_N_sf"/>
</dbReference>
<keyword evidence="4 8" id="KW-0507">mRNA processing</keyword>
<dbReference type="PANTHER" id="PTHR12755">
    <property type="entry name" value="CLEAVAGE/POLYADENYLATION FACTOR IA SUBUNIT CLP1P"/>
    <property type="match status" value="1"/>
</dbReference>
<evidence type="ECO:0000256" key="4">
    <source>
        <dbReference type="ARBA" id="ARBA00022664"/>
    </source>
</evidence>
<sequence>MSLDTSVLKSILSKSDNEPHIEKFEEQVEQHQVEVPAFQEWRFELTNKDTLKIKLTKGTAEIFGTELSPNYEYTFQGSLKSCISTFSGCTLEYYNCQPSSEYVGEETCMGTLLNLHLALENIRAKGPNGPRVLVIGPKNSGKTSLCRVIASYAEKMDGRPLYVNLNPQEPVFTTPGNLTATAISGMFNIENICLGETITTGPSFYHPKQPLVKNFGLENYRDNLKFYKYLIGQMSGCIEKRLEKSSDVRSSGIIVDTPAFHIGDLDVIQCIIDELKIDILIVVGNERLLVDLKRKLKYDENRLTLLKVAKSSGCVDMDDKLQREIQQRAIKEYFYGISSSPLSPYTMVVNLKDFVFLNPKVLEALNLAFLSGDTADDDSAEAGTGLEASAVTTSFDDYMERLKAPSSSNLENAILAFADDSDLEMGKYIGSPEDTENNTILIKTVSGRNTLGFCYVLHCDDEKGKLKLLIPSPVQHLPTKVLVVTQFRYNE</sequence>
<evidence type="ECO:0000256" key="1">
    <source>
        <dbReference type="ARBA" id="ARBA00004123"/>
    </source>
</evidence>
<evidence type="ECO:0000256" key="6">
    <source>
        <dbReference type="ARBA" id="ARBA00022840"/>
    </source>
</evidence>